<dbReference type="EMBL" id="VFPP01000001">
    <property type="protein sequence ID" value="TQM81861.1"/>
    <property type="molecule type" value="Genomic_DNA"/>
</dbReference>
<proteinExistence type="predicted"/>
<dbReference type="RefSeq" id="WP_141984047.1">
    <property type="nucleotide sequence ID" value="NZ_VFPP01000001.1"/>
</dbReference>
<protein>
    <submittedName>
        <fullName evidence="1">Uncharacterized protein</fullName>
    </submittedName>
</protein>
<evidence type="ECO:0000313" key="1">
    <source>
        <dbReference type="EMBL" id="TQM81861.1"/>
    </source>
</evidence>
<sequence length="61" mass="6446">MIRLAGDCQYDDCPTVYATDRGTIAVQGVIVTDPGRVRLSPGEALVEISVDLLREAARAAG</sequence>
<keyword evidence="2" id="KW-1185">Reference proteome</keyword>
<name>A0A543JGF7_9PSEU</name>
<dbReference type="AlphaFoldDB" id="A0A543JGF7"/>
<accession>A0A543JGF7</accession>
<gene>
    <name evidence="1" type="ORF">FHX81_4245</name>
</gene>
<dbReference type="OrthoDB" id="3431675at2"/>
<comment type="caution">
    <text evidence="1">The sequence shown here is derived from an EMBL/GenBank/DDBJ whole genome shotgun (WGS) entry which is preliminary data.</text>
</comment>
<organism evidence="1 2">
    <name type="scientific">Saccharothrix saharensis</name>
    <dbReference type="NCBI Taxonomy" id="571190"/>
    <lineage>
        <taxon>Bacteria</taxon>
        <taxon>Bacillati</taxon>
        <taxon>Actinomycetota</taxon>
        <taxon>Actinomycetes</taxon>
        <taxon>Pseudonocardiales</taxon>
        <taxon>Pseudonocardiaceae</taxon>
        <taxon>Saccharothrix</taxon>
    </lineage>
</organism>
<evidence type="ECO:0000313" key="2">
    <source>
        <dbReference type="Proteomes" id="UP000316628"/>
    </source>
</evidence>
<dbReference type="Proteomes" id="UP000316628">
    <property type="component" value="Unassembled WGS sequence"/>
</dbReference>
<reference evidence="1 2" key="1">
    <citation type="submission" date="2019-06" db="EMBL/GenBank/DDBJ databases">
        <title>Sequencing the genomes of 1000 actinobacteria strains.</title>
        <authorList>
            <person name="Klenk H.-P."/>
        </authorList>
    </citation>
    <scope>NUCLEOTIDE SEQUENCE [LARGE SCALE GENOMIC DNA]</scope>
    <source>
        <strain evidence="1 2">DSM 45456</strain>
    </source>
</reference>